<dbReference type="AlphaFoldDB" id="A0A6J6SQY3"/>
<evidence type="ECO:0000256" key="1">
    <source>
        <dbReference type="ARBA" id="ARBA00012252"/>
    </source>
</evidence>
<dbReference type="Gene3D" id="3.30.70.670">
    <property type="entry name" value="Formiminotransferase, C-terminal subdomain"/>
    <property type="match status" value="1"/>
</dbReference>
<evidence type="ECO:0000313" key="8">
    <source>
        <dbReference type="EMBL" id="CAB4906551.1"/>
    </source>
</evidence>
<dbReference type="InterPro" id="IPR012886">
    <property type="entry name" value="Formiminotransferase_N"/>
</dbReference>
<dbReference type="InterPro" id="IPR037070">
    <property type="entry name" value="Formiminotransferase_C_sf"/>
</dbReference>
<evidence type="ECO:0000256" key="2">
    <source>
        <dbReference type="ARBA" id="ARBA00022679"/>
    </source>
</evidence>
<feature type="domain" description="Formiminotransferase C-terminal subdomain" evidence="3">
    <location>
        <begin position="160"/>
        <end position="268"/>
    </location>
</feature>
<dbReference type="InterPro" id="IPR022384">
    <property type="entry name" value="FormiminoTrfase_cat_dom_sf"/>
</dbReference>
<accession>A0A6J6SQY3</accession>
<dbReference type="GO" id="GO:0030409">
    <property type="term" value="F:glutamate formimidoyltransferase activity"/>
    <property type="evidence" value="ECO:0007669"/>
    <property type="project" value="UniProtKB-EC"/>
</dbReference>
<dbReference type="EMBL" id="CAFBMF010000089">
    <property type="protein sequence ID" value="CAB4906551.1"/>
    <property type="molecule type" value="Genomic_DNA"/>
</dbReference>
<keyword evidence="2" id="KW-0808">Transferase</keyword>
<sequence length="277" mass="30859">MCQSGHVLECVINISEGRNISAIRQLAEVCADDLLDVHFDTEHNRSVFSLTGVVAPQRLTKLAVQLLQLDTHQGVHPRLGVVDVVPFVPLDGSTMHEALTARDEFAHWASSELLVPCFVYGTERSLPELRRDAWTNLHPQYGPQVPHATAGAMCVGARNLLVAYNIWLDTKTSAENARSIAQSVRGDGIRTLALHVGNHWQISMNLIDPERIGPDIATDRVHYFAQQHNVEIDHCELVGLISLNALNKISPQRWNELDLSAEQTIEFRRSHGFTFVA</sequence>
<dbReference type="GO" id="GO:0005542">
    <property type="term" value="F:folic acid binding"/>
    <property type="evidence" value="ECO:0007669"/>
    <property type="project" value="InterPro"/>
</dbReference>
<dbReference type="EMBL" id="CAFBPS010000209">
    <property type="protein sequence ID" value="CAB5037581.1"/>
    <property type="molecule type" value="Genomic_DNA"/>
</dbReference>
<dbReference type="Pfam" id="PF02971">
    <property type="entry name" value="FTCD"/>
    <property type="match status" value="1"/>
</dbReference>
<evidence type="ECO:0000313" key="7">
    <source>
        <dbReference type="EMBL" id="CAB4883782.1"/>
    </source>
</evidence>
<evidence type="ECO:0000313" key="6">
    <source>
        <dbReference type="EMBL" id="CAB4789502.1"/>
    </source>
</evidence>
<dbReference type="SMART" id="SM01222">
    <property type="entry name" value="FTCD_N"/>
    <property type="match status" value="1"/>
</dbReference>
<dbReference type="EMBL" id="CAEZYH010000179">
    <property type="protein sequence ID" value="CAB4737088.1"/>
    <property type="molecule type" value="Genomic_DNA"/>
</dbReference>
<organism evidence="5">
    <name type="scientific">freshwater metagenome</name>
    <dbReference type="NCBI Taxonomy" id="449393"/>
    <lineage>
        <taxon>unclassified sequences</taxon>
        <taxon>metagenomes</taxon>
        <taxon>ecological metagenomes</taxon>
    </lineage>
</organism>
<dbReference type="EC" id="2.1.2.5" evidence="1"/>
<dbReference type="SMART" id="SM01221">
    <property type="entry name" value="FTCD"/>
    <property type="match status" value="1"/>
</dbReference>
<dbReference type="EMBL" id="CAEZZP010000208">
    <property type="protein sequence ID" value="CAB4789502.1"/>
    <property type="molecule type" value="Genomic_DNA"/>
</dbReference>
<name>A0A6J6SQY3_9ZZZZ</name>
<evidence type="ECO:0000259" key="3">
    <source>
        <dbReference type="SMART" id="SM01221"/>
    </source>
</evidence>
<dbReference type="PANTHER" id="PTHR12234">
    <property type="entry name" value="FORMIMINOTRANSFERASE-CYCLODEAMINASE"/>
    <property type="match status" value="1"/>
</dbReference>
<dbReference type="Gene3D" id="3.30.990.10">
    <property type="entry name" value="Formiminotransferase, N-terminal subdomain"/>
    <property type="match status" value="1"/>
</dbReference>
<dbReference type="SUPFAM" id="SSF55116">
    <property type="entry name" value="Formiminotransferase domain of formiminotransferase-cyclodeaminase"/>
    <property type="match status" value="2"/>
</dbReference>
<dbReference type="Pfam" id="PF07837">
    <property type="entry name" value="FTCD_N"/>
    <property type="match status" value="1"/>
</dbReference>
<evidence type="ECO:0000313" key="9">
    <source>
        <dbReference type="EMBL" id="CAB5037581.1"/>
    </source>
</evidence>
<feature type="domain" description="Formiminotransferase N-terminal subdomain" evidence="4">
    <location>
        <begin position="6"/>
        <end position="159"/>
    </location>
</feature>
<dbReference type="InterPro" id="IPR051623">
    <property type="entry name" value="FTCD"/>
</dbReference>
<protein>
    <recommendedName>
        <fullName evidence="1">glutamate formimidoyltransferase</fullName>
        <ecNumber evidence="1">2.1.2.5</ecNumber>
    </recommendedName>
</protein>
<dbReference type="InterPro" id="IPR013802">
    <property type="entry name" value="Formiminotransferase_C"/>
</dbReference>
<dbReference type="EMBL" id="CAFBLJ010000178">
    <property type="protein sequence ID" value="CAB4883782.1"/>
    <property type="molecule type" value="Genomic_DNA"/>
</dbReference>
<dbReference type="InterPro" id="IPR037064">
    <property type="entry name" value="Formiminotransferase_N_sf"/>
</dbReference>
<reference evidence="5" key="1">
    <citation type="submission" date="2020-05" db="EMBL/GenBank/DDBJ databases">
        <authorList>
            <person name="Chiriac C."/>
            <person name="Salcher M."/>
            <person name="Ghai R."/>
            <person name="Kavagutti S V."/>
        </authorList>
    </citation>
    <scope>NUCLEOTIDE SEQUENCE</scope>
</reference>
<evidence type="ECO:0000259" key="4">
    <source>
        <dbReference type="SMART" id="SM01222"/>
    </source>
</evidence>
<proteinExistence type="predicted"/>
<evidence type="ECO:0000313" key="5">
    <source>
        <dbReference type="EMBL" id="CAB4737088.1"/>
    </source>
</evidence>
<dbReference type="PANTHER" id="PTHR12234:SF1">
    <property type="entry name" value="FORMIMINOTRANSFERASE N-TERMINAL SUBDOMAIN-CONTAINING PROTEIN"/>
    <property type="match status" value="1"/>
</dbReference>
<gene>
    <name evidence="5" type="ORF">UFOPK2658_02058</name>
    <name evidence="6" type="ORF">UFOPK2880_01940</name>
    <name evidence="7" type="ORF">UFOPK3304_01911</name>
    <name evidence="8" type="ORF">UFOPK3494_01245</name>
    <name evidence="9" type="ORF">UFOPK4134_01779</name>
</gene>